<dbReference type="EMBL" id="VHLG01000004">
    <property type="protein sequence ID" value="TPW30765.1"/>
    <property type="molecule type" value="Genomic_DNA"/>
</dbReference>
<evidence type="ECO:0000313" key="8">
    <source>
        <dbReference type="Proteomes" id="UP000318801"/>
    </source>
</evidence>
<dbReference type="OrthoDB" id="9801841at2"/>
<feature type="region of interest" description="Disordered" evidence="5">
    <location>
        <begin position="477"/>
        <end position="514"/>
    </location>
</feature>
<gene>
    <name evidence="7" type="ORF">FJU08_08785</name>
</gene>
<dbReference type="Gene3D" id="3.30.200.20">
    <property type="entry name" value="Phosphorylase Kinase, domain 1"/>
    <property type="match status" value="1"/>
</dbReference>
<accession>A0A506UD88</accession>
<keyword evidence="1" id="KW-0808">Transferase</keyword>
<feature type="compositionally biased region" description="Basic and acidic residues" evidence="5">
    <location>
        <begin position="481"/>
        <end position="501"/>
    </location>
</feature>
<evidence type="ECO:0000256" key="5">
    <source>
        <dbReference type="SAM" id="MobiDB-lite"/>
    </source>
</evidence>
<organism evidence="7 8">
    <name type="scientific">Martelella alba</name>
    <dbReference type="NCBI Taxonomy" id="2590451"/>
    <lineage>
        <taxon>Bacteria</taxon>
        <taxon>Pseudomonadati</taxon>
        <taxon>Pseudomonadota</taxon>
        <taxon>Alphaproteobacteria</taxon>
        <taxon>Hyphomicrobiales</taxon>
        <taxon>Aurantimonadaceae</taxon>
        <taxon>Martelella</taxon>
    </lineage>
</organism>
<feature type="domain" description="Protein kinase" evidence="6">
    <location>
        <begin position="84"/>
        <end position="393"/>
    </location>
</feature>
<dbReference type="SUPFAM" id="SSF56112">
    <property type="entry name" value="Protein kinase-like (PK-like)"/>
    <property type="match status" value="1"/>
</dbReference>
<dbReference type="GO" id="GO:0004674">
    <property type="term" value="F:protein serine/threonine kinase activity"/>
    <property type="evidence" value="ECO:0007669"/>
    <property type="project" value="TreeGrafter"/>
</dbReference>
<dbReference type="AlphaFoldDB" id="A0A506UD88"/>
<evidence type="ECO:0000256" key="3">
    <source>
        <dbReference type="ARBA" id="ARBA00022777"/>
    </source>
</evidence>
<dbReference type="PANTHER" id="PTHR43289:SF33">
    <property type="entry name" value="SERINE_THREONINE KINASE 31"/>
    <property type="match status" value="1"/>
</dbReference>
<dbReference type="Gene3D" id="1.10.510.10">
    <property type="entry name" value="Transferase(Phosphotransferase) domain 1"/>
    <property type="match status" value="1"/>
</dbReference>
<name>A0A506UD88_9HYPH</name>
<dbReference type="SMART" id="SM00220">
    <property type="entry name" value="S_TKc"/>
    <property type="match status" value="1"/>
</dbReference>
<dbReference type="Proteomes" id="UP000318801">
    <property type="component" value="Unassembled WGS sequence"/>
</dbReference>
<keyword evidence="2" id="KW-0547">Nucleotide-binding</keyword>
<dbReference type="GO" id="GO:0005524">
    <property type="term" value="F:ATP binding"/>
    <property type="evidence" value="ECO:0007669"/>
    <property type="project" value="UniProtKB-KW"/>
</dbReference>
<evidence type="ECO:0000256" key="4">
    <source>
        <dbReference type="ARBA" id="ARBA00022840"/>
    </source>
</evidence>
<dbReference type="InterPro" id="IPR000719">
    <property type="entry name" value="Prot_kinase_dom"/>
</dbReference>
<reference evidence="7 8" key="1">
    <citation type="submission" date="2019-06" db="EMBL/GenBank/DDBJ databases">
        <authorList>
            <person name="Li M."/>
        </authorList>
    </citation>
    <scope>NUCLEOTIDE SEQUENCE [LARGE SCALE GENOMIC DNA]</scope>
    <source>
        <strain evidence="7 8">BGMRC2036</strain>
    </source>
</reference>
<dbReference type="PROSITE" id="PS50011">
    <property type="entry name" value="PROTEIN_KINASE_DOM"/>
    <property type="match status" value="1"/>
</dbReference>
<sequence>MKIVISILYLYSDIHISHKQGKTVVISTETRGIKLPHRNAPAEPQRQVACNSRGPLVELARRAGNKENVAPRTDNQTDALRLTNNNCKAIAKGGFGQVFRASGTPYNNGNPVAIKVLHRNDAKAVVEMDREAATGQKLGQSDNIVKIFGRTRVVPPGHEAAFGPVEALVMEHIDGPTLTELQTRAKYLYDHNIISHEAYWSATQFLLRGVAKGLSDMAEKNFVHTDMKGDNAIYDRHSGTVKLIDLGGAVKTDQTNHICYTPVFASPEQWKSMNLGHPLRPEENRTIDSFPVGQMAYFAGEGHQRYFGIRPDKGHRNFKAQVMNEIQRRDVSRSHWHQPSIPIDRNAQNMNGQVLPAGTHGADTAYTSFVNNATAYSARYRPPPQDLAKAKFLSDPMLSDDKVKDVIERIMTFANAEVRPLVKPNRDRPKAAEPVLFEQMVPRRKKLELAAVANAAANSARARTARIAAAEQARAAIPRKAVAEHGPAREMRNAAPLRRDTPQAPPRLKRETVV</sequence>
<evidence type="ECO:0000256" key="2">
    <source>
        <dbReference type="ARBA" id="ARBA00022741"/>
    </source>
</evidence>
<dbReference type="Pfam" id="PF00069">
    <property type="entry name" value="Pkinase"/>
    <property type="match status" value="1"/>
</dbReference>
<proteinExistence type="predicted"/>
<keyword evidence="4" id="KW-0067">ATP-binding</keyword>
<comment type="caution">
    <text evidence="7">The sequence shown here is derived from an EMBL/GenBank/DDBJ whole genome shotgun (WGS) entry which is preliminary data.</text>
</comment>
<evidence type="ECO:0000313" key="7">
    <source>
        <dbReference type="EMBL" id="TPW30765.1"/>
    </source>
</evidence>
<dbReference type="PANTHER" id="PTHR43289">
    <property type="entry name" value="MITOGEN-ACTIVATED PROTEIN KINASE KINASE KINASE 20-RELATED"/>
    <property type="match status" value="1"/>
</dbReference>
<feature type="region of interest" description="Disordered" evidence="5">
    <location>
        <begin position="329"/>
        <end position="348"/>
    </location>
</feature>
<dbReference type="InterPro" id="IPR011009">
    <property type="entry name" value="Kinase-like_dom_sf"/>
</dbReference>
<evidence type="ECO:0000259" key="6">
    <source>
        <dbReference type="PROSITE" id="PS50011"/>
    </source>
</evidence>
<keyword evidence="8" id="KW-1185">Reference proteome</keyword>
<keyword evidence="3" id="KW-0418">Kinase</keyword>
<protein>
    <recommendedName>
        <fullName evidence="6">Protein kinase domain-containing protein</fullName>
    </recommendedName>
</protein>
<evidence type="ECO:0000256" key="1">
    <source>
        <dbReference type="ARBA" id="ARBA00022679"/>
    </source>
</evidence>